<dbReference type="GO" id="GO:0006511">
    <property type="term" value="P:ubiquitin-dependent protein catabolic process"/>
    <property type="evidence" value="ECO:0007669"/>
    <property type="project" value="TreeGrafter"/>
</dbReference>
<dbReference type="InterPro" id="IPR010309">
    <property type="entry name" value="E3_Ub_ligase_DUF908"/>
</dbReference>
<dbReference type="InterPro" id="IPR050409">
    <property type="entry name" value="E3_ubiq-protein_ligase"/>
</dbReference>
<evidence type="ECO:0000256" key="12">
    <source>
        <dbReference type="PROSITE-ProRule" id="PRU00104"/>
    </source>
</evidence>
<evidence type="ECO:0000313" key="15">
    <source>
        <dbReference type="EMBL" id="GMM34684.1"/>
    </source>
</evidence>
<dbReference type="Gene3D" id="3.30.2410.10">
    <property type="entry name" value="Hect, E3 ligase catalytic domain"/>
    <property type="match status" value="1"/>
</dbReference>
<dbReference type="Pfam" id="PF00632">
    <property type="entry name" value="HECT"/>
    <property type="match status" value="1"/>
</dbReference>
<dbReference type="GeneID" id="90072663"/>
<feature type="region of interest" description="Disordered" evidence="13">
    <location>
        <begin position="1719"/>
        <end position="1740"/>
    </location>
</feature>
<evidence type="ECO:0000256" key="5">
    <source>
        <dbReference type="ARBA" id="ARBA00022448"/>
    </source>
</evidence>
<evidence type="ECO:0000256" key="11">
    <source>
        <dbReference type="ARBA" id="ARBA00076267"/>
    </source>
</evidence>
<evidence type="ECO:0000313" key="16">
    <source>
        <dbReference type="Proteomes" id="UP001360560"/>
    </source>
</evidence>
<dbReference type="CDD" id="cd00078">
    <property type="entry name" value="HECTc"/>
    <property type="match status" value="1"/>
</dbReference>
<feature type="compositionally biased region" description="Low complexity" evidence="13">
    <location>
        <begin position="2273"/>
        <end position="2282"/>
    </location>
</feature>
<comment type="similarity">
    <text evidence="10">Belongs to the UPL family. TOM1/PTR1 subfamily.</text>
</comment>
<dbReference type="PANTHER" id="PTHR11254">
    <property type="entry name" value="HECT DOMAIN UBIQUITIN-PROTEIN LIGASE"/>
    <property type="match status" value="1"/>
</dbReference>
<evidence type="ECO:0000256" key="6">
    <source>
        <dbReference type="ARBA" id="ARBA00022679"/>
    </source>
</evidence>
<feature type="compositionally biased region" description="Acidic residues" evidence="13">
    <location>
        <begin position="2136"/>
        <end position="2165"/>
    </location>
</feature>
<dbReference type="RefSeq" id="XP_064851684.1">
    <property type="nucleotide sequence ID" value="XM_064995612.1"/>
</dbReference>
<dbReference type="InterPro" id="IPR035983">
    <property type="entry name" value="Hect_E3_ubiquitin_ligase"/>
</dbReference>
<comment type="pathway">
    <text evidence="3">Protein modification; protein ubiquitination.</text>
</comment>
<reference evidence="15 16" key="1">
    <citation type="journal article" date="2023" name="Elife">
        <title>Identification of key yeast species and microbe-microbe interactions impacting larval growth of Drosophila in the wild.</title>
        <authorList>
            <person name="Mure A."/>
            <person name="Sugiura Y."/>
            <person name="Maeda R."/>
            <person name="Honda K."/>
            <person name="Sakurai N."/>
            <person name="Takahashi Y."/>
            <person name="Watada M."/>
            <person name="Katoh T."/>
            <person name="Gotoh A."/>
            <person name="Gotoh Y."/>
            <person name="Taniguchi I."/>
            <person name="Nakamura K."/>
            <person name="Hayashi T."/>
            <person name="Katayama T."/>
            <person name="Uemura T."/>
            <person name="Hattori Y."/>
        </authorList>
    </citation>
    <scope>NUCLEOTIDE SEQUENCE [LARGE SCALE GENOMIC DNA]</scope>
    <source>
        <strain evidence="15 16">SC-9</strain>
    </source>
</reference>
<dbReference type="PROSITE" id="PS50237">
    <property type="entry name" value="HECT"/>
    <property type="match status" value="1"/>
</dbReference>
<feature type="region of interest" description="Disordered" evidence="13">
    <location>
        <begin position="2177"/>
        <end position="2209"/>
    </location>
</feature>
<keyword evidence="6" id="KW-0808">Transferase</keyword>
<dbReference type="Gene3D" id="3.30.2160.10">
    <property type="entry name" value="Hect, E3 ligase catalytic domain"/>
    <property type="match status" value="1"/>
</dbReference>
<evidence type="ECO:0000256" key="8">
    <source>
        <dbReference type="ARBA" id="ARBA00022816"/>
    </source>
</evidence>
<gene>
    <name evidence="15" type="ORF">DASC09_020090</name>
</gene>
<evidence type="ECO:0000256" key="2">
    <source>
        <dbReference type="ARBA" id="ARBA00004123"/>
    </source>
</evidence>
<evidence type="ECO:0000256" key="10">
    <source>
        <dbReference type="ARBA" id="ARBA00034494"/>
    </source>
</evidence>
<feature type="compositionally biased region" description="Basic and acidic residues" evidence="13">
    <location>
        <begin position="1720"/>
        <end position="1733"/>
    </location>
</feature>
<comment type="catalytic activity">
    <reaction evidence="1">
        <text>S-ubiquitinyl-[E2 ubiquitin-conjugating enzyme]-L-cysteine + [acceptor protein]-L-lysine = [E2 ubiquitin-conjugating enzyme]-L-cysteine + N(6)-ubiquitinyl-[acceptor protein]-L-lysine.</text>
        <dbReference type="EC" id="2.3.2.26"/>
    </reaction>
</comment>
<name>A0AAV5QJ87_9ASCO</name>
<dbReference type="FunFam" id="3.90.1750.10:FF:000003">
    <property type="entry name" value="E3 ubiquitin-protein ligase UPL1"/>
    <property type="match status" value="1"/>
</dbReference>
<feature type="compositionally biased region" description="Acidic residues" evidence="13">
    <location>
        <begin position="2583"/>
        <end position="2611"/>
    </location>
</feature>
<evidence type="ECO:0000259" key="14">
    <source>
        <dbReference type="PROSITE" id="PS50237"/>
    </source>
</evidence>
<keyword evidence="16" id="KW-1185">Reference proteome</keyword>
<dbReference type="GO" id="GO:0061630">
    <property type="term" value="F:ubiquitin protein ligase activity"/>
    <property type="evidence" value="ECO:0007669"/>
    <property type="project" value="UniProtKB-EC"/>
</dbReference>
<dbReference type="FunFam" id="3.30.2410.10:FF:000004">
    <property type="entry name" value="E3 ubiquitin-protein ligase HUWE1, variant"/>
    <property type="match status" value="1"/>
</dbReference>
<dbReference type="Pfam" id="PF06025">
    <property type="entry name" value="DUF913"/>
    <property type="match status" value="1"/>
</dbReference>
<keyword evidence="7 12" id="KW-0833">Ubl conjugation pathway</keyword>
<dbReference type="SUPFAM" id="SSF56204">
    <property type="entry name" value="Hect, E3 ligase catalytic domain"/>
    <property type="match status" value="1"/>
</dbReference>
<dbReference type="SUPFAM" id="SSF48371">
    <property type="entry name" value="ARM repeat"/>
    <property type="match status" value="1"/>
</dbReference>
<dbReference type="InterPro" id="IPR025527">
    <property type="entry name" value="HUWE1/Rev1_UBM"/>
</dbReference>
<feature type="region of interest" description="Disordered" evidence="13">
    <location>
        <begin position="2428"/>
        <end position="2486"/>
    </location>
</feature>
<feature type="compositionally biased region" description="Acidic residues" evidence="13">
    <location>
        <begin position="2177"/>
        <end position="2186"/>
    </location>
</feature>
<dbReference type="Pfam" id="PF14377">
    <property type="entry name" value="UBM"/>
    <property type="match status" value="2"/>
</dbReference>
<dbReference type="Proteomes" id="UP001360560">
    <property type="component" value="Unassembled WGS sequence"/>
</dbReference>
<comment type="subcellular location">
    <subcellularLocation>
        <location evidence="2">Nucleus</location>
    </subcellularLocation>
</comment>
<dbReference type="Gene3D" id="3.90.1750.10">
    <property type="entry name" value="Hect, E3 ligase catalytic domains"/>
    <property type="match status" value="1"/>
</dbReference>
<feature type="region of interest" description="Disordered" evidence="13">
    <location>
        <begin position="2844"/>
        <end position="2875"/>
    </location>
</feature>
<protein>
    <recommendedName>
        <fullName evidence="4">HECT-type E3 ubiquitin transferase</fullName>
        <ecNumber evidence="4">2.3.2.26</ecNumber>
    </recommendedName>
    <alternativeName>
        <fullName evidence="11">HECT-type E3 ubiquitin transferase TOM1</fullName>
    </alternativeName>
</protein>
<feature type="region of interest" description="Disordered" evidence="13">
    <location>
        <begin position="2121"/>
        <end position="2165"/>
    </location>
</feature>
<feature type="region of interest" description="Disordered" evidence="13">
    <location>
        <begin position="2582"/>
        <end position="2617"/>
    </location>
</feature>
<feature type="compositionally biased region" description="Acidic residues" evidence="13">
    <location>
        <begin position="2283"/>
        <end position="2305"/>
    </location>
</feature>
<dbReference type="GO" id="GO:0051028">
    <property type="term" value="P:mRNA transport"/>
    <property type="evidence" value="ECO:0007669"/>
    <property type="project" value="UniProtKB-KW"/>
</dbReference>
<dbReference type="EMBL" id="BTFZ01000003">
    <property type="protein sequence ID" value="GMM34684.1"/>
    <property type="molecule type" value="Genomic_DNA"/>
</dbReference>
<sequence>MIIGANRYDMESKLVFAKELAAKPLESLITEINNNLLPIIVKFNGLQFWVPLLNRFDEILKDQVEKYGLSEQFPKLHEISSDDDHIIVSVLKFTEILLNHCSGKTLYSSHDRLFDILMCSSVNVKYHVLRIITLIANRIAKRKSLDIFIPYRVKGMLALLSTCVPAYSRHSEKNDERYDLLDILKNEKKIPSKWSRLEFQYFKSSSESHSHSLTSDPERQASSKTYKAKNKAQKRDATATPQQSKSKKLGKKKSQKQTVVVDGLCNFNLSQEELQKLSIQQIYDKASKIIPFTYLPKFSVQLSVAKSFNSQSFDCLQLREKWVQVKIIAHSCNMLINNSRSLADEQEMAEKDLKIISSIIELIKPQNQETINPNVYADSMFTLAAISGKREFRNELLKLLSGNVSHGLLFQILKSIQSTVKVSDETISVKELSLQDNKFEETKRAYVWFLQVVENLSDLKVLGTTLVSAGLLNQLMEFLPLRSEKYKGIIICAISILKSIVTSNLRNLDPFITKEGFRLLIEAIGEQVEHSLKSQAFFGDLNYIELTTKNFNSKRLDENDLGVRVIMKERDYGYTRSLMKFAYELIRTDSGDRMRNFFDSPLLTSFNKILLNAKIFNPKILTSVLGTITTIIHNEPTSFPILLESGTIDTVLDNVESLFLPDGYLILSLPEIMGSFCLNKTGLQKVQETGVITKFFETFRNVKIAKVLVNDEISTAIASAFDELGRHYSDLKPEIIKATNELITSIPGLVSPRMKGVEFYKSPRKKSLYYDENEPVDYQEDGFGTLVEDVEDDLFIMENAANFIYTAIFESHIWSGIYEEVKNGSLEFEKWLPFLIYNRAPYDHLNSSFYFSILSTVKELEEQNKGYGFDILFSKVYSLLTDPEIRAFIDYENQSGLTFFSTFDNNNVDDNSSSSFMRKFNELNIGLHSLVEIYMFPESQHPQRTAAISKVLAKPEGLEFVSLLSKLYHRTVIEEILIREKLPVQVAQISLPSSQSLYAPQIVLKSPIYNREVSVKFEKTSPKFKNTEQIRCIMEDIQSSIGTSFIVLSNSAILASRTTITEEVKSQVLHSAEINEHLALTLVNTFFKYDVGKILSPFQSKNYYLVVLHLIDGVLSKKGPNLGANQAPFGVFFMQHEGFVNLRELCLKFWENVKSLTIEDAREYSNIMNYQNVKCNDYCITIAFIQRCLNIYSKLCSKEPYLPLKHDSDISFMKKSSLIKAFSLQCRISGFGLLIKMFEDEIVDDDINIKKLPAELYKGLIALSEKIYTTEETLEEKDGVLYPLNRQTLDIRDEQMKYLKSIGFEESYIELFLNENEITSLPKMIENVNKPEYISLASWATITVSASYNPFKPTVPNAVDFQLEGVRTVGDFYELRKEKESLVFDSWLYVAQNFSKLIEDISKLFLNTASSTYGTDNKLSPLSNMKEVLLSFDLDFENAQHDFRFKNVLKFIAGLIQRAEIVNKSVEVEDILGFLDGIINGKSSDADWFGGALEIFEKIMSTTLMPICEEEYKVKVSAIDDVYTEPIYHISDNLKERFLDAILNWKDITDLDDASAVARTLVLYLQKPEYYGKILNSHIIISLVKIVKHQEVVDAKNYQYFDEDENADDNDKRKIKINEEMHETKFRNYKLILNSLLRRCFETQDVVSRMITKLVNDVIKSGSRADEFGGGKNYNLSSFLKDYAAVVIRDPSTFRDVLSSKIILSNPQNPVYSMNVAKAPEAKTDRNPSRDETNDPNDVDAQMIDVSIEDQAASSGQVKKGVNVKPSGVMKLLLSELMSVKYNDWIIDSPDQKILYDKLKKNSKKNLKSEDKKVFRNPNHGYICYLLRVIVELLASYKESKLEFLTFSKRHAVQNTSLKPRSTALNFFLHQLVPTGVFDPNQGHNEVERKTEVFRLAKIAVLALLSTVDIDGIPKKDHSSTVPPKEDPDMLFIRKFSIDIISKALKESCESNDDAFARYGKINNIAEMCTVLLNPHFKLPVFDVEATGNDGFFICKAMIERSIPSQMASILTNIEMNYPCLRAFCRTVIKFLNTIGSLKSNYQDFLKSFSDGEEEEQVAGEDYDTNDEITQLFRNSSLGMYDVASYNSEEEVSDGYDSDSDESGIIVYSDLEDHLDEDIEEFGDESDNGSVIEVDGSIDGEIYDEDDEGMSPIEADESNDYGSEIDSDEDIEIEELGSFDEDDLSSDDSGSFISDGEIEEYSSGDDSSIIDEWVADYEEEENRRNSNARNPTPANLNHRRLLETFGVDMSNPSASRSIINLLERSVNSANAAADDNLDSINDNSDDDDDGDVDDDVNDDDDDGIDGNEVAPVRSFGRNLHNSQFLNILPDGSFFQVPNSRSRQSSDWGRGGFTESPFLISPNISGWRLERIMRPPRFSNKDTRGEFRSTFETWTELYRAFLPNDTKHAALLIIPGVVDSIFDYSKKLSDGKREKKRQEKEAQEKRKEEARKKREEEEERRRLEEEQAKAEMSVDATNEHPDIQNDINTSPVMVEIGGREVDIAGTGIDLEFLLALPLDMREEVFVQHMNQQREQESQRRISTMNTTIDPEFLDALPDQLREEILAQQAYVGGSNIFSSAVLEGDNEEESEEDATPDNDNGDEDGAQEESQESEEKLKKKKTYFTQLVDKGGVAGILRLVFLKDDTGSSTYYCELLRYLCYNKHTRSETVSLLLYILQEGINDNKSLERVFNRISNRALSLNNGNAKISSNLTVSASSAQGTLSSQNKNVSLHSLPVHITPAMVGITVLKVLNTLLNDYPHLRYYFLTEHESSIQLKRANRSKTKLKESLSGKDMKYPINILLSLIEKPIVKREPILMYLLSKAAKTATSSLAIIEKAKEKEKLKDMKMEESKNGYRENSEGSSMPKSETKKSLRPFDPPIVSNSTLSSVVSILIAGDCSTKTFQQALTTLKNLSLLSNSKQVFTAELSSFATSAGKLLVFDLKELSFAVSRADDPSLIDSEILNKFVSSSSTQNKLLRVLTALDYLFDSETEGESLKSLYEKIALGPLWGNLSECFRAIEKKKALYNIATVLLPLIESLMVVCKHSKVKDLQVKDTLKYESKVPDFANEPIESLFFSFTNEHKVILNEMIRNKPKLMSGPFSMLVRNPRILEFDNKRNYFERKLQNKNAKPRTMQIKVSRERVFLDSYRACAFKSPEEFRDSKFDISFKGEAGVDAGGVTREWYQVLARQIFNPDYALFVPVPSDESTFHPNRTSWVNSEHLSFFKFVGRIIGKAIFDGQVLDAHFSRAVYKCLLGKPVSLKDMETLDLDYAKSLKWMLENDITDIIVENFSLETEDYGEHKIVDLIPGGRDIPVTEENKQEYVKKVVEYRLQVSVKDQLDSFLEGFFQIIPKDLISIFDEQELELLISGLPDIDVDDWKNNANYNNYSPSTPVIQWFWRAVKSFDNEQKAKLLQFVTGTSKVPLQGFVALAGVNGNHKFSIHRDYGSLERLPSAHTCFNQLDLPAYESYEQLRGSLLLAITEGHEGFGFA</sequence>
<dbReference type="InterPro" id="IPR000569">
    <property type="entry name" value="HECT_dom"/>
</dbReference>
<feature type="compositionally biased region" description="Basic and acidic residues" evidence="13">
    <location>
        <begin position="2844"/>
        <end position="2859"/>
    </location>
</feature>
<feature type="domain" description="HECT" evidence="14">
    <location>
        <begin position="3155"/>
        <end position="3491"/>
    </location>
</feature>
<dbReference type="GO" id="GO:0005737">
    <property type="term" value="C:cytoplasm"/>
    <property type="evidence" value="ECO:0007669"/>
    <property type="project" value="TreeGrafter"/>
</dbReference>
<comment type="caution">
    <text evidence="15">The sequence shown here is derived from an EMBL/GenBank/DDBJ whole genome shotgun (WGS) entry which is preliminary data.</text>
</comment>
<evidence type="ECO:0000256" key="3">
    <source>
        <dbReference type="ARBA" id="ARBA00004906"/>
    </source>
</evidence>
<dbReference type="InterPro" id="IPR010314">
    <property type="entry name" value="E3_Ub_ligase_DUF913"/>
</dbReference>
<evidence type="ECO:0000256" key="4">
    <source>
        <dbReference type="ARBA" id="ARBA00012485"/>
    </source>
</evidence>
<dbReference type="GO" id="GO:0000209">
    <property type="term" value="P:protein polyubiquitination"/>
    <property type="evidence" value="ECO:0007669"/>
    <property type="project" value="TreeGrafter"/>
</dbReference>
<feature type="region of interest" description="Disordered" evidence="13">
    <location>
        <begin position="2273"/>
        <end position="2310"/>
    </location>
</feature>
<feature type="compositionally biased region" description="Basic residues" evidence="13">
    <location>
        <begin position="245"/>
        <end position="254"/>
    </location>
</feature>
<organism evidence="15 16">
    <name type="scientific">Saccharomycopsis crataegensis</name>
    <dbReference type="NCBI Taxonomy" id="43959"/>
    <lineage>
        <taxon>Eukaryota</taxon>
        <taxon>Fungi</taxon>
        <taxon>Dikarya</taxon>
        <taxon>Ascomycota</taxon>
        <taxon>Saccharomycotina</taxon>
        <taxon>Saccharomycetes</taxon>
        <taxon>Saccharomycopsidaceae</taxon>
        <taxon>Saccharomycopsis</taxon>
    </lineage>
</organism>
<keyword evidence="9" id="KW-0539">Nucleus</keyword>
<dbReference type="PANTHER" id="PTHR11254:SF67">
    <property type="entry name" value="E3 UBIQUITIN-PROTEIN LIGASE HUWE1"/>
    <property type="match status" value="1"/>
</dbReference>
<proteinExistence type="inferred from homology"/>
<dbReference type="Pfam" id="PF06012">
    <property type="entry name" value="DUF908"/>
    <property type="match status" value="1"/>
</dbReference>
<dbReference type="SMART" id="SM00119">
    <property type="entry name" value="HECTc"/>
    <property type="match status" value="1"/>
</dbReference>
<accession>A0AAV5QJ87</accession>
<evidence type="ECO:0000256" key="9">
    <source>
        <dbReference type="ARBA" id="ARBA00023242"/>
    </source>
</evidence>
<dbReference type="InterPro" id="IPR016024">
    <property type="entry name" value="ARM-type_fold"/>
</dbReference>
<keyword evidence="5" id="KW-0813">Transport</keyword>
<evidence type="ECO:0000256" key="13">
    <source>
        <dbReference type="SAM" id="MobiDB-lite"/>
    </source>
</evidence>
<dbReference type="GO" id="GO:0005634">
    <property type="term" value="C:nucleus"/>
    <property type="evidence" value="ECO:0007669"/>
    <property type="project" value="UniProtKB-SubCell"/>
</dbReference>
<feature type="active site" description="Glycyl thioester intermediate" evidence="12">
    <location>
        <position position="3458"/>
    </location>
</feature>
<feature type="region of interest" description="Disordered" evidence="13">
    <location>
        <begin position="207"/>
        <end position="254"/>
    </location>
</feature>
<dbReference type="FunFam" id="3.30.2160.10:FF:000001">
    <property type="entry name" value="E3 ubiquitin-protein ligase NEDD4-like"/>
    <property type="match status" value="1"/>
</dbReference>
<dbReference type="EC" id="2.3.2.26" evidence="4"/>
<feature type="compositionally biased region" description="Basic and acidic residues" evidence="13">
    <location>
        <begin position="207"/>
        <end position="221"/>
    </location>
</feature>
<evidence type="ECO:0000256" key="1">
    <source>
        <dbReference type="ARBA" id="ARBA00000885"/>
    </source>
</evidence>
<keyword evidence="8" id="KW-0509">mRNA transport</keyword>
<evidence type="ECO:0000256" key="7">
    <source>
        <dbReference type="ARBA" id="ARBA00022786"/>
    </source>
</evidence>
<feature type="compositionally biased region" description="Basic and acidic residues" evidence="13">
    <location>
        <begin position="2428"/>
        <end position="2468"/>
    </location>
</feature>